<reference evidence="1 2" key="1">
    <citation type="submission" date="2016-10" db="EMBL/GenBank/DDBJ databases">
        <authorList>
            <person name="de Groot N.N."/>
        </authorList>
    </citation>
    <scope>NUCLEOTIDE SEQUENCE [LARGE SCALE GENOMIC DNA]</scope>
    <source>
        <strain evidence="1 2">DSM 22274</strain>
    </source>
</reference>
<gene>
    <name evidence="1" type="ORF">SAMN04489740_2553</name>
</gene>
<organism evidence="1 2">
    <name type="scientific">Arthrobacter alpinus</name>
    <dbReference type="NCBI Taxonomy" id="656366"/>
    <lineage>
        <taxon>Bacteria</taxon>
        <taxon>Bacillati</taxon>
        <taxon>Actinomycetota</taxon>
        <taxon>Actinomycetes</taxon>
        <taxon>Micrococcales</taxon>
        <taxon>Micrococcaceae</taxon>
        <taxon>Arthrobacter</taxon>
    </lineage>
</organism>
<evidence type="ECO:0000313" key="2">
    <source>
        <dbReference type="Proteomes" id="UP000182725"/>
    </source>
</evidence>
<dbReference type="AlphaFoldDB" id="A0A1H5LQ97"/>
<sequence>MGMILQHGAMPAGDPMETQPRRAELATTAVTIYSDPSI</sequence>
<accession>A0A1H5LQ97</accession>
<dbReference type="EMBL" id="FNTV01000001">
    <property type="protein sequence ID" value="SEE79174.1"/>
    <property type="molecule type" value="Genomic_DNA"/>
</dbReference>
<evidence type="ECO:0000313" key="1">
    <source>
        <dbReference type="EMBL" id="SEE79174.1"/>
    </source>
</evidence>
<protein>
    <submittedName>
        <fullName evidence="1">Uncharacterized protein</fullName>
    </submittedName>
</protein>
<proteinExistence type="predicted"/>
<name>A0A1H5LQ97_9MICC</name>
<dbReference type="Proteomes" id="UP000182725">
    <property type="component" value="Unassembled WGS sequence"/>
</dbReference>